<accession>A0ABR2IYJ1</accession>
<sequence length="695" mass="80821">MQSIDTSSDDVPIDPDPQINLISSLRKENLYLQTKVDELQTELKKSHLLNVKNKKLNEKLCEANSEIEDLKCRLQISINQNCENKKQLNIERYTQNQICANGLSKLKNNMEQILQQKNLLSDENSKLKEKIDSLSNKYDIDIAFIQNQDRILLSSAASFFKFDFNTIEQLKDYFLSHSMPPSLLPEKDKVIDSQLIIINNLKSKCRSIKKDYESLLQQKQFEIDQQKQKISNQDTIINDLHKQIEQKIEFFTRKISKIKSKIPKKKRLYKFTSPTITIIPDPMQMLGMKTENENKKSNTHSSKLIENLNETVLQLQEENRKIQNDSVNYQIQLQKYKSENESNQVQVTNLKIELSSLKKEYEIKMKSANDKINELKLSSKIPDPITEQLISSAKNKIHQQKEKIILKESQLAKVTNEANHLKLIVSQQKVDIARLKAELANRSDHLCSQIFNDIEPIPITIPQEQPFFVFNYSELNSKLKPILRPIVENGSLSIESKLQIAIRKVDSFYMAKIEKLKKFKKINFSLENFISELFQLLIGRKIDIESLSQNSVIQAQVIEGLKDNKRKMDLLQSSSMNQNNEISNLNKKLTKAKEKLTSAKNHQKKIESLRKELEESISENEKLKGENSELERKVTLLKNENAELYSVLEYERGHIIQIKREQCSSLGEYEELLKKMKKKCNDQRKTIKCLAEFNC</sequence>
<name>A0ABR2IYJ1_9EUKA</name>
<gene>
    <name evidence="2" type="ORF">M9Y10_008496</name>
</gene>
<feature type="coiled-coil region" evidence="1">
    <location>
        <begin position="198"/>
        <end position="261"/>
    </location>
</feature>
<feature type="coiled-coil region" evidence="1">
    <location>
        <begin position="568"/>
        <end position="686"/>
    </location>
</feature>
<protein>
    <submittedName>
        <fullName evidence="2">Uncharacterized protein</fullName>
    </submittedName>
</protein>
<dbReference type="Proteomes" id="UP001470230">
    <property type="component" value="Unassembled WGS sequence"/>
</dbReference>
<keyword evidence="3" id="KW-1185">Reference proteome</keyword>
<proteinExistence type="predicted"/>
<keyword evidence="1" id="KW-0175">Coiled coil</keyword>
<feature type="coiled-coil region" evidence="1">
    <location>
        <begin position="103"/>
        <end position="137"/>
    </location>
</feature>
<evidence type="ECO:0000313" key="3">
    <source>
        <dbReference type="Proteomes" id="UP001470230"/>
    </source>
</evidence>
<organism evidence="2 3">
    <name type="scientific">Tritrichomonas musculus</name>
    <dbReference type="NCBI Taxonomy" id="1915356"/>
    <lineage>
        <taxon>Eukaryota</taxon>
        <taxon>Metamonada</taxon>
        <taxon>Parabasalia</taxon>
        <taxon>Tritrichomonadida</taxon>
        <taxon>Tritrichomonadidae</taxon>
        <taxon>Tritrichomonas</taxon>
    </lineage>
</organism>
<evidence type="ECO:0000313" key="2">
    <source>
        <dbReference type="EMBL" id="KAK8870609.1"/>
    </source>
</evidence>
<reference evidence="2 3" key="1">
    <citation type="submission" date="2024-04" db="EMBL/GenBank/DDBJ databases">
        <title>Tritrichomonas musculus Genome.</title>
        <authorList>
            <person name="Alves-Ferreira E."/>
            <person name="Grigg M."/>
            <person name="Lorenzi H."/>
            <person name="Galac M."/>
        </authorList>
    </citation>
    <scope>NUCLEOTIDE SEQUENCE [LARGE SCALE GENOMIC DNA]</scope>
    <source>
        <strain evidence="2 3">EAF2021</strain>
    </source>
</reference>
<feature type="coiled-coil region" evidence="1">
    <location>
        <begin position="298"/>
        <end position="378"/>
    </location>
</feature>
<evidence type="ECO:0000256" key="1">
    <source>
        <dbReference type="SAM" id="Coils"/>
    </source>
</evidence>
<comment type="caution">
    <text evidence="2">The sequence shown here is derived from an EMBL/GenBank/DDBJ whole genome shotgun (WGS) entry which is preliminary data.</text>
</comment>
<feature type="coiled-coil region" evidence="1">
    <location>
        <begin position="22"/>
        <end position="73"/>
    </location>
</feature>
<dbReference type="EMBL" id="JAPFFF010000014">
    <property type="protein sequence ID" value="KAK8870609.1"/>
    <property type="molecule type" value="Genomic_DNA"/>
</dbReference>